<keyword evidence="9" id="KW-1185">Reference proteome</keyword>
<dbReference type="GeneID" id="300578109"/>
<dbReference type="InterPro" id="IPR012951">
    <property type="entry name" value="BBE"/>
</dbReference>
<dbReference type="Pfam" id="PF08031">
    <property type="entry name" value="BBE"/>
    <property type="match status" value="1"/>
</dbReference>
<keyword evidence="6" id="KW-0732">Signal</keyword>
<keyword evidence="3" id="KW-0285">Flavoprotein</keyword>
<gene>
    <name evidence="8" type="ORF">CCMA1212_006437</name>
</gene>
<feature type="chain" id="PRO_5045542344" evidence="6">
    <location>
        <begin position="22"/>
        <end position="515"/>
    </location>
</feature>
<dbReference type="InterPro" id="IPR016166">
    <property type="entry name" value="FAD-bd_PCMH"/>
</dbReference>
<dbReference type="RefSeq" id="XP_073557775.1">
    <property type="nucleotide sequence ID" value="XM_073703659.1"/>
</dbReference>
<evidence type="ECO:0000259" key="7">
    <source>
        <dbReference type="PROSITE" id="PS51387"/>
    </source>
</evidence>
<dbReference type="PROSITE" id="PS51387">
    <property type="entry name" value="FAD_PCMH"/>
    <property type="match status" value="1"/>
</dbReference>
<dbReference type="InterPro" id="IPR036318">
    <property type="entry name" value="FAD-bd_PCMH-like_sf"/>
</dbReference>
<keyword evidence="5" id="KW-0560">Oxidoreductase</keyword>
<evidence type="ECO:0000256" key="3">
    <source>
        <dbReference type="ARBA" id="ARBA00022630"/>
    </source>
</evidence>
<dbReference type="Proteomes" id="UP001642720">
    <property type="component" value="Unassembled WGS sequence"/>
</dbReference>
<protein>
    <submittedName>
        <fullName evidence="8">FAD-linked oxidoreductase afoF</fullName>
    </submittedName>
</protein>
<dbReference type="InterPro" id="IPR016169">
    <property type="entry name" value="FAD-bd_PCMH_sub2"/>
</dbReference>
<evidence type="ECO:0000256" key="2">
    <source>
        <dbReference type="ARBA" id="ARBA00005466"/>
    </source>
</evidence>
<proteinExistence type="inferred from homology"/>
<reference evidence="8 9" key="1">
    <citation type="submission" date="2018-01" db="EMBL/GenBank/DDBJ databases">
        <title>Genome characterization of the sugarcane-associated fungus Trichoderma ghanense CCMA-1212 and their application in lignocelulose bioconversion.</title>
        <authorList>
            <person name="Steindorff A.S."/>
            <person name="Mendes T.D."/>
            <person name="Vilela E.S.D."/>
            <person name="Rodrigues D.S."/>
            <person name="Formighieri E.F."/>
            <person name="Melo I.S."/>
            <person name="Favaro L.C.L."/>
        </authorList>
    </citation>
    <scope>NUCLEOTIDE SEQUENCE [LARGE SCALE GENOMIC DNA]</scope>
    <source>
        <strain evidence="8 9">CCMA-1212</strain>
    </source>
</reference>
<accession>A0ABY2H1N3</accession>
<comment type="caution">
    <text evidence="8">The sequence shown here is derived from an EMBL/GenBank/DDBJ whole genome shotgun (WGS) entry which is preliminary data.</text>
</comment>
<name>A0ABY2H1N3_9HYPO</name>
<dbReference type="InterPro" id="IPR006094">
    <property type="entry name" value="Oxid_FAD_bind_N"/>
</dbReference>
<dbReference type="SUPFAM" id="SSF56176">
    <property type="entry name" value="FAD-binding/transporter-associated domain-like"/>
    <property type="match status" value="1"/>
</dbReference>
<evidence type="ECO:0000256" key="1">
    <source>
        <dbReference type="ARBA" id="ARBA00001974"/>
    </source>
</evidence>
<dbReference type="EMBL" id="PPTA01000008">
    <property type="protein sequence ID" value="TFB01574.1"/>
    <property type="molecule type" value="Genomic_DNA"/>
</dbReference>
<dbReference type="Gene3D" id="3.40.462.20">
    <property type="match status" value="1"/>
</dbReference>
<dbReference type="Pfam" id="PF01565">
    <property type="entry name" value="FAD_binding_4"/>
    <property type="match status" value="1"/>
</dbReference>
<evidence type="ECO:0000256" key="6">
    <source>
        <dbReference type="SAM" id="SignalP"/>
    </source>
</evidence>
<evidence type="ECO:0000256" key="5">
    <source>
        <dbReference type="ARBA" id="ARBA00023002"/>
    </source>
</evidence>
<evidence type="ECO:0000313" key="8">
    <source>
        <dbReference type="EMBL" id="TFB01574.1"/>
    </source>
</evidence>
<comment type="cofactor">
    <cofactor evidence="1">
        <name>FAD</name>
        <dbReference type="ChEBI" id="CHEBI:57692"/>
    </cofactor>
</comment>
<organism evidence="8 9">
    <name type="scientific">Trichoderma ghanense</name>
    <dbReference type="NCBI Taxonomy" id="65468"/>
    <lineage>
        <taxon>Eukaryota</taxon>
        <taxon>Fungi</taxon>
        <taxon>Dikarya</taxon>
        <taxon>Ascomycota</taxon>
        <taxon>Pezizomycotina</taxon>
        <taxon>Sordariomycetes</taxon>
        <taxon>Hypocreomycetidae</taxon>
        <taxon>Hypocreales</taxon>
        <taxon>Hypocreaceae</taxon>
        <taxon>Trichoderma</taxon>
    </lineage>
</organism>
<dbReference type="PANTHER" id="PTHR42973:SF39">
    <property type="entry name" value="FAD-BINDING PCMH-TYPE DOMAIN-CONTAINING PROTEIN"/>
    <property type="match status" value="1"/>
</dbReference>
<dbReference type="PANTHER" id="PTHR42973">
    <property type="entry name" value="BINDING OXIDOREDUCTASE, PUTATIVE (AFU_ORTHOLOGUE AFUA_1G17690)-RELATED"/>
    <property type="match status" value="1"/>
</dbReference>
<evidence type="ECO:0000256" key="4">
    <source>
        <dbReference type="ARBA" id="ARBA00022827"/>
    </source>
</evidence>
<comment type="similarity">
    <text evidence="2">Belongs to the oxygen-dependent FAD-linked oxidoreductase family.</text>
</comment>
<feature type="signal peptide" evidence="6">
    <location>
        <begin position="1"/>
        <end position="21"/>
    </location>
</feature>
<evidence type="ECO:0000313" key="9">
    <source>
        <dbReference type="Proteomes" id="UP001642720"/>
    </source>
</evidence>
<sequence>MVRTWILSIIAFIGVLGNAAALPQDYGDLPTVDLKPLLIDPIRKWSSNTTVSFPNSPAFEASTERWTIADPPTYVAAIRPGTEEDISKVINLARSRRFPFLTRGAGHGYSASLGRFQHGLSLDLSQWKSLRIDKKAQTLTVGPGVTFADIFDPLFNAGFYIQTGSCSCPSMIGVTIGGGIGRLMAMLSYSCILQPPQGKYGLLMDALQSVRMVGADGKVKTVSATSHPDLWWGVLGAGANFGVITSATYKLHPLVNNGDVFLADFFLPASRSREYFGMVEAHYSNASANVAQIVIGSWNRTTNSVQVGGNWVYYGPEEEARKELAPVFNLNATSVTRVVKWNQIINRSGGGFDKFVCQPNQPRSLFSLNQKIYSADGYQRGFEKIEKYFHDYPGGRDTTLVYEIFPNQAVAAVPDDTTAFPWRDFKGFIQTNFAWAAGDEVTAIASNKLGEELRNDFAATSGYSEQAIFVNYARGDEPIENIYGKRKLPRLAKLKKKYDPSNLFAYNHPLPTQYP</sequence>
<dbReference type="Gene3D" id="3.30.465.10">
    <property type="match status" value="1"/>
</dbReference>
<dbReference type="InterPro" id="IPR050416">
    <property type="entry name" value="FAD-linked_Oxidoreductase"/>
</dbReference>
<keyword evidence="4" id="KW-0274">FAD</keyword>
<feature type="domain" description="FAD-binding PCMH-type" evidence="7">
    <location>
        <begin position="67"/>
        <end position="254"/>
    </location>
</feature>